<dbReference type="AlphaFoldDB" id="A0AB39QRK4"/>
<dbReference type="GO" id="GO:0051536">
    <property type="term" value="F:iron-sulfur cluster binding"/>
    <property type="evidence" value="ECO:0007669"/>
    <property type="project" value="UniProtKB-KW"/>
</dbReference>
<reference evidence="6" key="1">
    <citation type="submission" date="2024-07" db="EMBL/GenBank/DDBJ databases">
        <authorList>
            <person name="Yu S.T."/>
        </authorList>
    </citation>
    <scope>NUCLEOTIDE SEQUENCE</scope>
    <source>
        <strain evidence="6">R39</strain>
    </source>
</reference>
<keyword evidence="3" id="KW-0408">Iron</keyword>
<dbReference type="InterPro" id="IPR007197">
    <property type="entry name" value="rSAM"/>
</dbReference>
<dbReference type="RefSeq" id="WP_369223979.1">
    <property type="nucleotide sequence ID" value="NZ_CP163441.1"/>
</dbReference>
<dbReference type="Gene3D" id="3.20.20.70">
    <property type="entry name" value="Aldolase class I"/>
    <property type="match status" value="1"/>
</dbReference>
<name>A0AB39QRK4_9ACTN</name>
<dbReference type="PANTHER" id="PTHR11228">
    <property type="entry name" value="RADICAL SAM DOMAIN PROTEIN"/>
    <property type="match status" value="1"/>
</dbReference>
<dbReference type="Pfam" id="PF04055">
    <property type="entry name" value="Radical_SAM"/>
    <property type="match status" value="1"/>
</dbReference>
<proteinExistence type="predicted"/>
<organism evidence="6">
    <name type="scientific">Streptomyces sp. R39</name>
    <dbReference type="NCBI Taxonomy" id="3238631"/>
    <lineage>
        <taxon>Bacteria</taxon>
        <taxon>Bacillati</taxon>
        <taxon>Actinomycetota</taxon>
        <taxon>Actinomycetes</taxon>
        <taxon>Kitasatosporales</taxon>
        <taxon>Streptomycetaceae</taxon>
        <taxon>Streptomyces</taxon>
    </lineage>
</organism>
<dbReference type="PANTHER" id="PTHR11228:SF7">
    <property type="entry name" value="PQQA PEPTIDE CYCLASE"/>
    <property type="match status" value="1"/>
</dbReference>
<keyword evidence="2" id="KW-0479">Metal-binding</keyword>
<evidence type="ECO:0000259" key="5">
    <source>
        <dbReference type="PROSITE" id="PS51918"/>
    </source>
</evidence>
<evidence type="ECO:0000256" key="3">
    <source>
        <dbReference type="ARBA" id="ARBA00023004"/>
    </source>
</evidence>
<gene>
    <name evidence="6" type="ORF">AB5J52_25085</name>
</gene>
<protein>
    <submittedName>
        <fullName evidence="6">Radical SAM protein</fullName>
    </submittedName>
</protein>
<evidence type="ECO:0000256" key="4">
    <source>
        <dbReference type="ARBA" id="ARBA00023014"/>
    </source>
</evidence>
<evidence type="ECO:0000256" key="1">
    <source>
        <dbReference type="ARBA" id="ARBA00022691"/>
    </source>
</evidence>
<keyword evidence="4" id="KW-0411">Iron-sulfur</keyword>
<dbReference type="InterPro" id="IPR013785">
    <property type="entry name" value="Aldolase_TIM"/>
</dbReference>
<dbReference type="GO" id="GO:0003824">
    <property type="term" value="F:catalytic activity"/>
    <property type="evidence" value="ECO:0007669"/>
    <property type="project" value="InterPro"/>
</dbReference>
<dbReference type="PROSITE" id="PS51918">
    <property type="entry name" value="RADICAL_SAM"/>
    <property type="match status" value="1"/>
</dbReference>
<accession>A0AB39QRK4</accession>
<feature type="domain" description="Radical SAM core" evidence="5">
    <location>
        <begin position="1"/>
        <end position="230"/>
    </location>
</feature>
<keyword evidence="1" id="KW-0949">S-adenosyl-L-methionine</keyword>
<dbReference type="EMBL" id="CP163441">
    <property type="protein sequence ID" value="XDQ45264.1"/>
    <property type="molecule type" value="Genomic_DNA"/>
</dbReference>
<sequence>MLTHDELAIVHLVLNTDCNAWDLRPTSTSPGVCRFCYRERNRVNTDPDTVRRVIDRVRSESEAHRCVFTGGDPVMPYDNHLEVALRHATEVGFETNLHTNGLLLGDRYAGLRDHVTIYSLAVDGPSAETADWFRGQGYFERFLSNVEFLTADQRRLAFNTFTTAGSVKELPRLAQLIAGVTQQTDVEYWLISQYRPIGRANTRKAEIYAFERNDFVRAVDEVRHMVDGVEIFAQPTRAPEDQYPFRVWVLADGTVTADLGSVAAPRNEVLGDLLAEGFEPLVRRAFALREQTQLEGIA</sequence>
<dbReference type="SUPFAM" id="SSF102114">
    <property type="entry name" value="Radical SAM enzymes"/>
    <property type="match status" value="1"/>
</dbReference>
<dbReference type="GO" id="GO:0046872">
    <property type="term" value="F:metal ion binding"/>
    <property type="evidence" value="ECO:0007669"/>
    <property type="project" value="UniProtKB-KW"/>
</dbReference>
<dbReference type="InterPro" id="IPR058240">
    <property type="entry name" value="rSAM_sf"/>
</dbReference>
<dbReference type="InterPro" id="IPR050377">
    <property type="entry name" value="Radical_SAM_PqqE_MftC-like"/>
</dbReference>
<dbReference type="CDD" id="cd01335">
    <property type="entry name" value="Radical_SAM"/>
    <property type="match status" value="1"/>
</dbReference>
<evidence type="ECO:0000256" key="2">
    <source>
        <dbReference type="ARBA" id="ARBA00022723"/>
    </source>
</evidence>
<evidence type="ECO:0000313" key="6">
    <source>
        <dbReference type="EMBL" id="XDQ45264.1"/>
    </source>
</evidence>